<comment type="subcellular location">
    <subcellularLocation>
        <location evidence="1">Cell membrane</location>
        <topology evidence="1">Multi-pass membrane protein</topology>
    </subcellularLocation>
</comment>
<dbReference type="EMBL" id="JALKFT010000018">
    <property type="protein sequence ID" value="MCK9877499.1"/>
    <property type="molecule type" value="Genomic_DNA"/>
</dbReference>
<evidence type="ECO:0000313" key="9">
    <source>
        <dbReference type="Proteomes" id="UP001201873"/>
    </source>
</evidence>
<feature type="transmembrane region" description="Helical" evidence="7">
    <location>
        <begin position="142"/>
        <end position="164"/>
    </location>
</feature>
<dbReference type="NCBIfam" id="TIGR00765">
    <property type="entry name" value="yihY_not_rbn"/>
    <property type="match status" value="1"/>
</dbReference>
<organism evidence="8 9">
    <name type="scientific">Frankia umida</name>
    <dbReference type="NCBI Taxonomy" id="573489"/>
    <lineage>
        <taxon>Bacteria</taxon>
        <taxon>Bacillati</taxon>
        <taxon>Actinomycetota</taxon>
        <taxon>Actinomycetes</taxon>
        <taxon>Frankiales</taxon>
        <taxon>Frankiaceae</taxon>
        <taxon>Frankia</taxon>
    </lineage>
</organism>
<feature type="transmembrane region" description="Helical" evidence="7">
    <location>
        <begin position="246"/>
        <end position="268"/>
    </location>
</feature>
<dbReference type="Pfam" id="PF03631">
    <property type="entry name" value="Virul_fac_BrkB"/>
    <property type="match status" value="1"/>
</dbReference>
<name>A0ABT0K113_9ACTN</name>
<accession>A0ABT0K113</accession>
<protein>
    <submittedName>
        <fullName evidence="8">YihY family inner membrane protein</fullName>
    </submittedName>
</protein>
<feature type="transmembrane region" description="Helical" evidence="7">
    <location>
        <begin position="176"/>
        <end position="198"/>
    </location>
</feature>
<keyword evidence="3 7" id="KW-0812">Transmembrane</keyword>
<sequence length="403" mass="42315">MALGARLDRAQRRHRGLGFVIAVLYKFADDQGGYLAALITFYAFLSLFPLLLLLTTSLAFVLNGHHHLQEQLVNSALGQFPIIGDQLRDDVQALKGSGTAVAIGVIGAIFGSLGVARAIGNALDTVWAVPRRSRPNPFFARLRSLSLIGLLGLGLILTTVLSTVTTGASAFGRLAAGLQALAVVLAIVGNAALILVGFKVLTARSVRVMEILPGAVFAAAGWQAVQILGGYYIAHQLQGSTQVYGLFGLVLGLITWLYFLAVMIVIAMEINAVRVDRLFPRSLLSPFVDRVDLTDSDRRAYTSYAQAEQFKSFQRVDVTFGEKPPTADPTTADPAPSDSAPSDAASGQPVAAGEPVAVGEPASSEAAATVRPPAHRSDSSGEPDPPAATSQPDPTESAGSKDG</sequence>
<evidence type="ECO:0000313" key="8">
    <source>
        <dbReference type="EMBL" id="MCK9877499.1"/>
    </source>
</evidence>
<evidence type="ECO:0000256" key="6">
    <source>
        <dbReference type="SAM" id="MobiDB-lite"/>
    </source>
</evidence>
<gene>
    <name evidence="8" type="ORF">MXD59_17255</name>
</gene>
<evidence type="ECO:0000256" key="5">
    <source>
        <dbReference type="ARBA" id="ARBA00023136"/>
    </source>
</evidence>
<dbReference type="PANTHER" id="PTHR30213">
    <property type="entry name" value="INNER MEMBRANE PROTEIN YHJD"/>
    <property type="match status" value="1"/>
</dbReference>
<evidence type="ECO:0000256" key="3">
    <source>
        <dbReference type="ARBA" id="ARBA00022692"/>
    </source>
</evidence>
<feature type="region of interest" description="Disordered" evidence="6">
    <location>
        <begin position="320"/>
        <end position="403"/>
    </location>
</feature>
<dbReference type="PANTHER" id="PTHR30213:SF1">
    <property type="entry name" value="INNER MEMBRANE PROTEIN YHJD"/>
    <property type="match status" value="1"/>
</dbReference>
<dbReference type="Proteomes" id="UP001201873">
    <property type="component" value="Unassembled WGS sequence"/>
</dbReference>
<evidence type="ECO:0000256" key="7">
    <source>
        <dbReference type="SAM" id="Phobius"/>
    </source>
</evidence>
<keyword evidence="4 7" id="KW-1133">Transmembrane helix</keyword>
<keyword evidence="5 7" id="KW-0472">Membrane</keyword>
<evidence type="ECO:0000256" key="1">
    <source>
        <dbReference type="ARBA" id="ARBA00004651"/>
    </source>
</evidence>
<feature type="transmembrane region" description="Helical" evidence="7">
    <location>
        <begin position="34"/>
        <end position="62"/>
    </location>
</feature>
<feature type="transmembrane region" description="Helical" evidence="7">
    <location>
        <begin position="210"/>
        <end position="234"/>
    </location>
</feature>
<dbReference type="InterPro" id="IPR017039">
    <property type="entry name" value="Virul_fac_BrkB"/>
</dbReference>
<reference evidence="8 9" key="1">
    <citation type="submission" date="2022-04" db="EMBL/GenBank/DDBJ databases">
        <title>Genome diversity in the genus Frankia.</title>
        <authorList>
            <person name="Carlos-Shanley C."/>
            <person name="Hahn D."/>
        </authorList>
    </citation>
    <scope>NUCLEOTIDE SEQUENCE [LARGE SCALE GENOMIC DNA]</scope>
    <source>
        <strain evidence="8 9">Ag45/Mut15</strain>
    </source>
</reference>
<proteinExistence type="predicted"/>
<evidence type="ECO:0000256" key="2">
    <source>
        <dbReference type="ARBA" id="ARBA00022475"/>
    </source>
</evidence>
<keyword evidence="9" id="KW-1185">Reference proteome</keyword>
<evidence type="ECO:0000256" key="4">
    <source>
        <dbReference type="ARBA" id="ARBA00022989"/>
    </source>
</evidence>
<feature type="compositionally biased region" description="Polar residues" evidence="6">
    <location>
        <begin position="388"/>
        <end position="403"/>
    </location>
</feature>
<comment type="caution">
    <text evidence="8">The sequence shown here is derived from an EMBL/GenBank/DDBJ whole genome shotgun (WGS) entry which is preliminary data.</text>
</comment>
<keyword evidence="2" id="KW-1003">Cell membrane</keyword>
<feature type="compositionally biased region" description="Low complexity" evidence="6">
    <location>
        <begin position="328"/>
        <end position="346"/>
    </location>
</feature>
<dbReference type="RefSeq" id="WP_248825732.1">
    <property type="nucleotide sequence ID" value="NZ_JALKFT010000018.1"/>
</dbReference>